<sequence length="288" mass="31990">MRATKGEKLFYGLNYFFLSACGLLAVFPFLYVVAVSVTPYVEVIRHGGFILIPRQITFEAYRQLLTESEIPRAFLNSVFITVTSTALGLVLTTMLAFGLAKKSLPGRQTILLLLLFTMFFSGGLIPQYLLMKWLGLLNTYSVLILSGTLSVFNMFVMKGFFENLPDGLEEAALIDGASELQTLWKVILPLSRPVMATIGLFYAVGHWNSFFEAVLYVRDTTKHPLQPVLQKMLMVPDASEILGSIEDYVPSEAVKMAAVVVSILPILLVYPFLQKHFTKGVLLGSIKG</sequence>
<evidence type="ECO:0000256" key="2">
    <source>
        <dbReference type="ARBA" id="ARBA00022448"/>
    </source>
</evidence>
<keyword evidence="4 7" id="KW-0812">Transmembrane</keyword>
<evidence type="ECO:0000313" key="10">
    <source>
        <dbReference type="Proteomes" id="UP001469365"/>
    </source>
</evidence>
<protein>
    <submittedName>
        <fullName evidence="9">Carbohydrate ABC transporter permease</fullName>
    </submittedName>
</protein>
<comment type="similarity">
    <text evidence="7">Belongs to the binding-protein-dependent transport system permease family.</text>
</comment>
<reference evidence="9 10" key="1">
    <citation type="submission" date="2024-04" db="EMBL/GenBank/DDBJ databases">
        <title>draft genome sequnece of Paenibacillus filicis.</title>
        <authorList>
            <person name="Kim D.-U."/>
        </authorList>
    </citation>
    <scope>NUCLEOTIDE SEQUENCE [LARGE SCALE GENOMIC DNA]</scope>
    <source>
        <strain evidence="9 10">KACC14197</strain>
    </source>
</reference>
<dbReference type="SUPFAM" id="SSF161098">
    <property type="entry name" value="MetI-like"/>
    <property type="match status" value="1"/>
</dbReference>
<dbReference type="Pfam" id="PF00528">
    <property type="entry name" value="BPD_transp_1"/>
    <property type="match status" value="1"/>
</dbReference>
<evidence type="ECO:0000256" key="7">
    <source>
        <dbReference type="RuleBase" id="RU363032"/>
    </source>
</evidence>
<feature type="domain" description="ABC transmembrane type-1" evidence="8">
    <location>
        <begin position="74"/>
        <end position="273"/>
    </location>
</feature>
<accession>A0ABU9DJ19</accession>
<evidence type="ECO:0000256" key="1">
    <source>
        <dbReference type="ARBA" id="ARBA00004651"/>
    </source>
</evidence>
<feature type="transmembrane region" description="Helical" evidence="7">
    <location>
        <begin position="253"/>
        <end position="273"/>
    </location>
</feature>
<comment type="subcellular location">
    <subcellularLocation>
        <location evidence="1 7">Cell membrane</location>
        <topology evidence="1 7">Multi-pass membrane protein</topology>
    </subcellularLocation>
</comment>
<keyword evidence="6 7" id="KW-0472">Membrane</keyword>
<dbReference type="EMBL" id="JBBPCC010000005">
    <property type="protein sequence ID" value="MEK8128236.1"/>
    <property type="molecule type" value="Genomic_DNA"/>
</dbReference>
<keyword evidence="3" id="KW-1003">Cell membrane</keyword>
<evidence type="ECO:0000256" key="5">
    <source>
        <dbReference type="ARBA" id="ARBA00022989"/>
    </source>
</evidence>
<dbReference type="PROSITE" id="PS50928">
    <property type="entry name" value="ABC_TM1"/>
    <property type="match status" value="1"/>
</dbReference>
<feature type="transmembrane region" description="Helical" evidence="7">
    <location>
        <begin position="142"/>
        <end position="161"/>
    </location>
</feature>
<keyword evidence="10" id="KW-1185">Reference proteome</keyword>
<dbReference type="PANTHER" id="PTHR43744:SF9">
    <property type="entry name" value="POLYGALACTURONAN_RHAMNOGALACTURONAN TRANSPORT SYSTEM PERMEASE PROTEIN YTCP"/>
    <property type="match status" value="1"/>
</dbReference>
<feature type="transmembrane region" description="Helical" evidence="7">
    <location>
        <begin position="73"/>
        <end position="97"/>
    </location>
</feature>
<keyword evidence="5 7" id="KW-1133">Transmembrane helix</keyword>
<evidence type="ECO:0000259" key="8">
    <source>
        <dbReference type="PROSITE" id="PS50928"/>
    </source>
</evidence>
<dbReference type="Gene3D" id="1.10.3720.10">
    <property type="entry name" value="MetI-like"/>
    <property type="match status" value="1"/>
</dbReference>
<dbReference type="PROSITE" id="PS51257">
    <property type="entry name" value="PROKAR_LIPOPROTEIN"/>
    <property type="match status" value="1"/>
</dbReference>
<name>A0ABU9DJ19_9BACL</name>
<dbReference type="CDD" id="cd06261">
    <property type="entry name" value="TM_PBP2"/>
    <property type="match status" value="1"/>
</dbReference>
<dbReference type="RefSeq" id="WP_341415305.1">
    <property type="nucleotide sequence ID" value="NZ_JBBPCC010000005.1"/>
</dbReference>
<feature type="transmembrane region" description="Helical" evidence="7">
    <location>
        <begin position="109"/>
        <end position="130"/>
    </location>
</feature>
<dbReference type="Proteomes" id="UP001469365">
    <property type="component" value="Unassembled WGS sequence"/>
</dbReference>
<dbReference type="PANTHER" id="PTHR43744">
    <property type="entry name" value="ABC TRANSPORTER PERMEASE PROTEIN MG189-RELATED-RELATED"/>
    <property type="match status" value="1"/>
</dbReference>
<proteinExistence type="inferred from homology"/>
<evidence type="ECO:0000256" key="4">
    <source>
        <dbReference type="ARBA" id="ARBA00022692"/>
    </source>
</evidence>
<dbReference type="InterPro" id="IPR035906">
    <property type="entry name" value="MetI-like_sf"/>
</dbReference>
<keyword evidence="2 7" id="KW-0813">Transport</keyword>
<evidence type="ECO:0000313" key="9">
    <source>
        <dbReference type="EMBL" id="MEK8128236.1"/>
    </source>
</evidence>
<comment type="caution">
    <text evidence="9">The sequence shown here is derived from an EMBL/GenBank/DDBJ whole genome shotgun (WGS) entry which is preliminary data.</text>
</comment>
<evidence type="ECO:0000256" key="3">
    <source>
        <dbReference type="ARBA" id="ARBA00022475"/>
    </source>
</evidence>
<gene>
    <name evidence="9" type="ORF">WMW72_10010</name>
</gene>
<organism evidence="9 10">
    <name type="scientific">Paenibacillus filicis</name>
    <dbReference type="NCBI Taxonomy" id="669464"/>
    <lineage>
        <taxon>Bacteria</taxon>
        <taxon>Bacillati</taxon>
        <taxon>Bacillota</taxon>
        <taxon>Bacilli</taxon>
        <taxon>Bacillales</taxon>
        <taxon>Paenibacillaceae</taxon>
        <taxon>Paenibacillus</taxon>
    </lineage>
</organism>
<dbReference type="InterPro" id="IPR000515">
    <property type="entry name" value="MetI-like"/>
</dbReference>
<evidence type="ECO:0000256" key="6">
    <source>
        <dbReference type="ARBA" id="ARBA00023136"/>
    </source>
</evidence>
<feature type="transmembrane region" description="Helical" evidence="7">
    <location>
        <begin position="12"/>
        <end position="34"/>
    </location>
</feature>